<dbReference type="EMBL" id="CAJOBA010107522">
    <property type="protein sequence ID" value="CAF4542808.1"/>
    <property type="molecule type" value="Genomic_DNA"/>
</dbReference>
<protein>
    <submittedName>
        <fullName evidence="1">Uncharacterized protein</fullName>
    </submittedName>
</protein>
<feature type="non-terminal residue" evidence="1">
    <location>
        <position position="1"/>
    </location>
</feature>
<proteinExistence type="predicted"/>
<name>A0A8S2YD95_9BILA</name>
<organism evidence="1 2">
    <name type="scientific">Didymodactylos carnosus</name>
    <dbReference type="NCBI Taxonomy" id="1234261"/>
    <lineage>
        <taxon>Eukaryota</taxon>
        <taxon>Metazoa</taxon>
        <taxon>Spiralia</taxon>
        <taxon>Gnathifera</taxon>
        <taxon>Rotifera</taxon>
        <taxon>Eurotatoria</taxon>
        <taxon>Bdelloidea</taxon>
        <taxon>Philodinida</taxon>
        <taxon>Philodinidae</taxon>
        <taxon>Didymodactylos</taxon>
    </lineage>
</organism>
<dbReference type="Proteomes" id="UP000682733">
    <property type="component" value="Unassembled WGS sequence"/>
</dbReference>
<accession>A0A8S2YD95</accession>
<evidence type="ECO:0000313" key="1">
    <source>
        <dbReference type="EMBL" id="CAF4542808.1"/>
    </source>
</evidence>
<reference evidence="1" key="1">
    <citation type="submission" date="2021-02" db="EMBL/GenBank/DDBJ databases">
        <authorList>
            <person name="Nowell W R."/>
        </authorList>
    </citation>
    <scope>NUCLEOTIDE SEQUENCE</scope>
</reference>
<evidence type="ECO:0000313" key="2">
    <source>
        <dbReference type="Proteomes" id="UP000682733"/>
    </source>
</evidence>
<dbReference type="AlphaFoldDB" id="A0A8S2YD95"/>
<sequence>MLKRTPLDEDTIEINENFGKTATVTTVEASKPKSFEYQAFFNEKIEEKKRDNSY</sequence>
<gene>
    <name evidence="1" type="ORF">TMI583_LOCUS49410</name>
</gene>
<comment type="caution">
    <text evidence="1">The sequence shown here is derived from an EMBL/GenBank/DDBJ whole genome shotgun (WGS) entry which is preliminary data.</text>
</comment>